<dbReference type="RefSeq" id="WP_133496414.1">
    <property type="nucleotide sequence ID" value="NZ_BMLU01000011.1"/>
</dbReference>
<feature type="domain" description="Histidine kinase" evidence="10">
    <location>
        <begin position="129"/>
        <end position="387"/>
    </location>
</feature>
<dbReference type="SUPFAM" id="SSF47384">
    <property type="entry name" value="Homodimeric domain of signal transducing histidine kinase"/>
    <property type="match status" value="1"/>
</dbReference>
<dbReference type="PROSITE" id="PS50894">
    <property type="entry name" value="HPT"/>
    <property type="match status" value="1"/>
</dbReference>
<evidence type="ECO:0000256" key="4">
    <source>
        <dbReference type="ARBA" id="ARBA00022553"/>
    </source>
</evidence>
<dbReference type="Pfam" id="PF01627">
    <property type="entry name" value="Hpt"/>
    <property type="match status" value="1"/>
</dbReference>
<dbReference type="InterPro" id="IPR036061">
    <property type="entry name" value="CheW-like_dom_sf"/>
</dbReference>
<dbReference type="InterPro" id="IPR037006">
    <property type="entry name" value="CheA-like_homodim_sf"/>
</dbReference>
<keyword evidence="14" id="KW-1185">Reference proteome</keyword>
<dbReference type="SMART" id="SM01231">
    <property type="entry name" value="H-kinase_dim"/>
    <property type="match status" value="1"/>
</dbReference>
<dbReference type="FunFam" id="3.30.565.10:FF:000016">
    <property type="entry name" value="Chemotaxis protein CheA, putative"/>
    <property type="match status" value="1"/>
</dbReference>
<evidence type="ECO:0000313" key="13">
    <source>
        <dbReference type="EMBL" id="TDN79899.1"/>
    </source>
</evidence>
<sequence>MDDLLQEFVAETRETLEALSGEIVAWEASPGDRARLDAIFRFVHTVKGSCGFLDLPRLERLSHAAEDALAQVRDGTRIPDSRLVNAVLGIVDRIGEIVEAIDGGHALDHSGEDLLIAALEEGAAEAPDAVASIARHSARSVRLSVDLLDRMMSGMSDMVLARNELARQLREIDCGPVVEGALERLSATVADMRDAVTRTRMQKLDALFSALPRVVRDTATKLDKMVTLQIEGADVELDREMIEAMRDPLVHIIRNAIDHGIETPDERLGVGKPAAGRLTIAARQTGNQIVIEIMDDGRGIDVAGVIARLAATGDRSEAQLHALSERAKLALIFEPGLTTKDTASDVSGRGVGMDVVRSSVDQIGGRIDLQNSPGRGLHIVLHLPLTLSIISAVTVGAGSHRFAIPRQSVEEIVNAAGRNIRVDRFGTGDVATVRGRKYPLVHLGELLGIAERAATATGMLVIVGVGTGSYAMAVDTVFDTEELVIKPAAPQVVASGVYGGQTLPDNGQPMLVLDTAGVAARADVRFGLHNAFDAGEEEESEDPGMPLLLFLDLDGQQRSIPLDVVDRIEKARAEAVSMSGGRLRIDRDGTLITLVVTGDVPDKGQIALLRLNCGLGEMAYAVREAFDIVYVHDAVTPGEPGAVAGVAMIEGEPVEMIDPNWLFDQFRGSVPARHAAPLCLIAGGEDGWMRNFIGPLMESAGYRTAFRLDDEMPDMVIVREGDAVKGVPPARHIHLTDRRDNAETSGSIFRYDRNALLNAAKDRVAKAG</sequence>
<dbReference type="SUPFAM" id="SSF50341">
    <property type="entry name" value="CheW-like"/>
    <property type="match status" value="1"/>
</dbReference>
<feature type="domain" description="CheW-like" evidence="11">
    <location>
        <begin position="389"/>
        <end position="524"/>
    </location>
</feature>
<evidence type="ECO:0000256" key="2">
    <source>
        <dbReference type="ARBA" id="ARBA00012438"/>
    </source>
</evidence>
<dbReference type="SUPFAM" id="SSF55874">
    <property type="entry name" value="ATPase domain of HSP90 chaperone/DNA topoisomerase II/histidine kinase"/>
    <property type="match status" value="1"/>
</dbReference>
<dbReference type="InterPro" id="IPR036641">
    <property type="entry name" value="HPT_dom_sf"/>
</dbReference>
<keyword evidence="7" id="KW-0902">Two-component regulatory system</keyword>
<dbReference type="InterPro" id="IPR002545">
    <property type="entry name" value="CheW-lke_dom"/>
</dbReference>
<dbReference type="GO" id="GO:0005737">
    <property type="term" value="C:cytoplasm"/>
    <property type="evidence" value="ECO:0007669"/>
    <property type="project" value="InterPro"/>
</dbReference>
<name>A0A4R6FF40_9SPHN</name>
<dbReference type="InterPro" id="IPR036097">
    <property type="entry name" value="HisK_dim/P_sf"/>
</dbReference>
<evidence type="ECO:0000256" key="5">
    <source>
        <dbReference type="ARBA" id="ARBA00022679"/>
    </source>
</evidence>
<dbReference type="GO" id="GO:0006935">
    <property type="term" value="P:chemotaxis"/>
    <property type="evidence" value="ECO:0007669"/>
    <property type="project" value="InterPro"/>
</dbReference>
<dbReference type="Pfam" id="PF02518">
    <property type="entry name" value="HATPase_c"/>
    <property type="match status" value="1"/>
</dbReference>
<evidence type="ECO:0000256" key="6">
    <source>
        <dbReference type="ARBA" id="ARBA00022777"/>
    </source>
</evidence>
<dbReference type="Proteomes" id="UP000295493">
    <property type="component" value="Unassembled WGS sequence"/>
</dbReference>
<evidence type="ECO:0000259" key="12">
    <source>
        <dbReference type="PROSITE" id="PS50894"/>
    </source>
</evidence>
<dbReference type="InterPro" id="IPR051315">
    <property type="entry name" value="Bact_Chemotaxis_CheA"/>
</dbReference>
<proteinExistence type="predicted"/>
<feature type="domain" description="HPt" evidence="12">
    <location>
        <begin position="1"/>
        <end position="101"/>
    </location>
</feature>
<dbReference type="EC" id="2.7.13.3" evidence="2"/>
<evidence type="ECO:0000256" key="3">
    <source>
        <dbReference type="ARBA" id="ARBA00021495"/>
    </source>
</evidence>
<dbReference type="Gene3D" id="2.30.30.40">
    <property type="entry name" value="SH3 Domains"/>
    <property type="match status" value="1"/>
</dbReference>
<dbReference type="PRINTS" id="PR00344">
    <property type="entry name" value="BCTRLSENSOR"/>
</dbReference>
<evidence type="ECO:0000313" key="14">
    <source>
        <dbReference type="Proteomes" id="UP000295493"/>
    </source>
</evidence>
<dbReference type="OrthoDB" id="9803176at2"/>
<dbReference type="AlphaFoldDB" id="A0A4R6FF40"/>
<dbReference type="Pfam" id="PF02895">
    <property type="entry name" value="H-kinase_dim"/>
    <property type="match status" value="1"/>
</dbReference>
<dbReference type="CDD" id="cd00088">
    <property type="entry name" value="HPT"/>
    <property type="match status" value="1"/>
</dbReference>
<comment type="function">
    <text evidence="8">Involved in the transmission of sensory signals from the chemoreceptors to the flagellar motors. CheA is autophosphorylated; it can transfer its phosphate group to either CheB or CheY.</text>
</comment>
<comment type="caution">
    <text evidence="13">The sequence shown here is derived from an EMBL/GenBank/DDBJ whole genome shotgun (WGS) entry which is preliminary data.</text>
</comment>
<dbReference type="SUPFAM" id="SSF47226">
    <property type="entry name" value="Histidine-containing phosphotransfer domain, HPT domain"/>
    <property type="match status" value="1"/>
</dbReference>
<evidence type="ECO:0000256" key="8">
    <source>
        <dbReference type="ARBA" id="ARBA00035100"/>
    </source>
</evidence>
<keyword evidence="6 13" id="KW-0418">Kinase</keyword>
<dbReference type="EMBL" id="SNWD01000011">
    <property type="protein sequence ID" value="TDN79899.1"/>
    <property type="molecule type" value="Genomic_DNA"/>
</dbReference>
<dbReference type="PANTHER" id="PTHR43395">
    <property type="entry name" value="SENSOR HISTIDINE KINASE CHEA"/>
    <property type="match status" value="1"/>
</dbReference>
<dbReference type="Gene3D" id="1.20.120.160">
    <property type="entry name" value="HPT domain"/>
    <property type="match status" value="1"/>
</dbReference>
<dbReference type="SMART" id="SM00073">
    <property type="entry name" value="HPT"/>
    <property type="match status" value="1"/>
</dbReference>
<dbReference type="SMART" id="SM00260">
    <property type="entry name" value="CheW"/>
    <property type="match status" value="1"/>
</dbReference>
<feature type="modified residue" description="Phosphohistidine" evidence="9">
    <location>
        <position position="44"/>
    </location>
</feature>
<dbReference type="PROSITE" id="PS50109">
    <property type="entry name" value="HIS_KIN"/>
    <property type="match status" value="1"/>
</dbReference>
<dbReference type="Gene3D" id="3.30.565.10">
    <property type="entry name" value="Histidine kinase-like ATPase, C-terminal domain"/>
    <property type="match status" value="1"/>
</dbReference>
<accession>A0A4R6FF40</accession>
<dbReference type="PANTHER" id="PTHR43395:SF1">
    <property type="entry name" value="CHEMOTAXIS PROTEIN CHEA"/>
    <property type="match status" value="1"/>
</dbReference>
<dbReference type="InterPro" id="IPR004105">
    <property type="entry name" value="CheA-like_dim"/>
</dbReference>
<protein>
    <recommendedName>
        <fullName evidence="3">Chemotaxis protein CheA</fullName>
        <ecNumber evidence="2">2.7.13.3</ecNumber>
    </recommendedName>
</protein>
<organism evidence="13 14">
    <name type="scientific">Stakelama pacifica</name>
    <dbReference type="NCBI Taxonomy" id="517720"/>
    <lineage>
        <taxon>Bacteria</taxon>
        <taxon>Pseudomonadati</taxon>
        <taxon>Pseudomonadota</taxon>
        <taxon>Alphaproteobacteria</taxon>
        <taxon>Sphingomonadales</taxon>
        <taxon>Sphingomonadaceae</taxon>
        <taxon>Stakelama</taxon>
    </lineage>
</organism>
<keyword evidence="5" id="KW-0808">Transferase</keyword>
<dbReference type="InterPro" id="IPR005467">
    <property type="entry name" value="His_kinase_dom"/>
</dbReference>
<dbReference type="SMART" id="SM00387">
    <property type="entry name" value="HATPase_c"/>
    <property type="match status" value="1"/>
</dbReference>
<dbReference type="InterPro" id="IPR003594">
    <property type="entry name" value="HATPase_dom"/>
</dbReference>
<reference evidence="13 14" key="1">
    <citation type="submission" date="2019-03" db="EMBL/GenBank/DDBJ databases">
        <title>Genomic Encyclopedia of Type Strains, Phase IV (KMG-IV): sequencing the most valuable type-strain genomes for metagenomic binning, comparative biology and taxonomic classification.</title>
        <authorList>
            <person name="Goeker M."/>
        </authorList>
    </citation>
    <scope>NUCLEOTIDE SEQUENCE [LARGE SCALE GENOMIC DNA]</scope>
    <source>
        <strain evidence="13 14">DSM 25059</strain>
    </source>
</reference>
<dbReference type="PROSITE" id="PS50851">
    <property type="entry name" value="CHEW"/>
    <property type="match status" value="1"/>
</dbReference>
<dbReference type="Pfam" id="PF01584">
    <property type="entry name" value="CheW"/>
    <property type="match status" value="1"/>
</dbReference>
<evidence type="ECO:0000256" key="9">
    <source>
        <dbReference type="PROSITE-ProRule" id="PRU00110"/>
    </source>
</evidence>
<evidence type="ECO:0000259" key="10">
    <source>
        <dbReference type="PROSITE" id="PS50109"/>
    </source>
</evidence>
<dbReference type="InterPro" id="IPR036890">
    <property type="entry name" value="HATPase_C_sf"/>
</dbReference>
<comment type="catalytic activity">
    <reaction evidence="1">
        <text>ATP + protein L-histidine = ADP + protein N-phospho-L-histidine.</text>
        <dbReference type="EC" id="2.7.13.3"/>
    </reaction>
</comment>
<dbReference type="Gene3D" id="1.10.287.560">
    <property type="entry name" value="Histidine kinase CheA-like, homodimeric domain"/>
    <property type="match status" value="1"/>
</dbReference>
<keyword evidence="4 9" id="KW-0597">Phosphoprotein</keyword>
<evidence type="ECO:0000259" key="11">
    <source>
        <dbReference type="PROSITE" id="PS50851"/>
    </source>
</evidence>
<evidence type="ECO:0000256" key="1">
    <source>
        <dbReference type="ARBA" id="ARBA00000085"/>
    </source>
</evidence>
<dbReference type="InterPro" id="IPR008207">
    <property type="entry name" value="Sig_transdc_His_kin_Hpt_dom"/>
</dbReference>
<dbReference type="InterPro" id="IPR004358">
    <property type="entry name" value="Sig_transdc_His_kin-like_C"/>
</dbReference>
<dbReference type="GO" id="GO:0000155">
    <property type="term" value="F:phosphorelay sensor kinase activity"/>
    <property type="evidence" value="ECO:0007669"/>
    <property type="project" value="InterPro"/>
</dbReference>
<evidence type="ECO:0000256" key="7">
    <source>
        <dbReference type="ARBA" id="ARBA00023012"/>
    </source>
</evidence>
<gene>
    <name evidence="13" type="ORF">EV664_11155</name>
</gene>